<reference evidence="2" key="1">
    <citation type="submission" date="2022-11" db="UniProtKB">
        <authorList>
            <consortium name="WormBaseParasite"/>
        </authorList>
    </citation>
    <scope>IDENTIFICATION</scope>
</reference>
<organism evidence="1 2">
    <name type="scientific">Panagrolaimus sp. JU765</name>
    <dbReference type="NCBI Taxonomy" id="591449"/>
    <lineage>
        <taxon>Eukaryota</taxon>
        <taxon>Metazoa</taxon>
        <taxon>Ecdysozoa</taxon>
        <taxon>Nematoda</taxon>
        <taxon>Chromadorea</taxon>
        <taxon>Rhabditida</taxon>
        <taxon>Tylenchina</taxon>
        <taxon>Panagrolaimomorpha</taxon>
        <taxon>Panagrolaimoidea</taxon>
        <taxon>Panagrolaimidae</taxon>
        <taxon>Panagrolaimus</taxon>
    </lineage>
</organism>
<protein>
    <submittedName>
        <fullName evidence="2">Uncharacterized protein</fullName>
    </submittedName>
</protein>
<sequence length="76" mass="8690">MPHSDERIRNYHPKTTVTSVEDIISKKVLRPACSSHEPLRMRRESRVSCQSHSCSFKSFHGSLGFLGLSFVQIVFI</sequence>
<proteinExistence type="predicted"/>
<evidence type="ECO:0000313" key="1">
    <source>
        <dbReference type="Proteomes" id="UP000887576"/>
    </source>
</evidence>
<name>A0AC34QRF5_9BILA</name>
<dbReference type="WBParaSite" id="JU765_v2.g18600.t1">
    <property type="protein sequence ID" value="JU765_v2.g18600.t1"/>
    <property type="gene ID" value="JU765_v2.g18600"/>
</dbReference>
<evidence type="ECO:0000313" key="2">
    <source>
        <dbReference type="WBParaSite" id="JU765_v2.g18600.t1"/>
    </source>
</evidence>
<dbReference type="Proteomes" id="UP000887576">
    <property type="component" value="Unplaced"/>
</dbReference>
<accession>A0AC34QRF5</accession>